<name>A0A0V8IJQ9_9MICC</name>
<dbReference type="OrthoDB" id="3396763at2"/>
<keyword evidence="2" id="KW-1185">Reference proteome</keyword>
<dbReference type="NCBIfam" id="TIGR03089">
    <property type="entry name" value="TIGR03089 family protein"/>
    <property type="match status" value="1"/>
</dbReference>
<sequence length="246" mass="26194">MTTPAVQLMNSLRSGNSTAPRLTWYGPDSERVELSGRVLDNWVAKTSNLLQDELDASPGMSIRLALPAHWKAMVWALASWQLGLETVLEGDRADFLVTADPAPASGGDGPAGEAQPHGQGKYDAVIAVALPALAMRWPGELAAGCLDYAAEVRLHGDVFLAHADPDPLARAIAGADGSEYLQQDLLDGFAARHDEGVRLHIPARHGLEPALANALGAWKQDGSVVLTHPDVELTEKLLSAERIHGQ</sequence>
<dbReference type="Proteomes" id="UP000053199">
    <property type="component" value="Unassembled WGS sequence"/>
</dbReference>
<dbReference type="EMBL" id="LNQM01000006">
    <property type="protein sequence ID" value="KSU75020.1"/>
    <property type="molecule type" value="Genomic_DNA"/>
</dbReference>
<accession>A0A0V8IJQ9</accession>
<evidence type="ECO:0008006" key="3">
    <source>
        <dbReference type="Google" id="ProtNLM"/>
    </source>
</evidence>
<evidence type="ECO:0000313" key="1">
    <source>
        <dbReference type="EMBL" id="KSU75020.1"/>
    </source>
</evidence>
<proteinExistence type="predicted"/>
<evidence type="ECO:0000313" key="2">
    <source>
        <dbReference type="Proteomes" id="UP000053199"/>
    </source>
</evidence>
<dbReference type="InterPro" id="IPR017523">
    <property type="entry name" value="Rv3268"/>
</dbReference>
<reference evidence="1 2" key="1">
    <citation type="journal article" date="2014" name="Arch. Microbiol.">
        <title>Arthrobacter enclensis sp. nov., isolated from sediment sample.</title>
        <authorList>
            <person name="Dastager S.G."/>
            <person name="Liu Q."/>
            <person name="Tang S.K."/>
            <person name="Krishnamurthi S."/>
            <person name="Lee J.C."/>
            <person name="Li W.J."/>
        </authorList>
    </citation>
    <scope>NUCLEOTIDE SEQUENCE [LARGE SCALE GENOMIC DNA]</scope>
    <source>
        <strain evidence="1 2">NIO-1008</strain>
    </source>
</reference>
<protein>
    <recommendedName>
        <fullName evidence="3">TIGR03089 family protein</fullName>
    </recommendedName>
</protein>
<dbReference type="RefSeq" id="WP_058268686.1">
    <property type="nucleotide sequence ID" value="NZ_FMAZ01000005.1"/>
</dbReference>
<organism evidence="1 2">
    <name type="scientific">Pseudarthrobacter enclensis</name>
    <dbReference type="NCBI Taxonomy" id="993070"/>
    <lineage>
        <taxon>Bacteria</taxon>
        <taxon>Bacillati</taxon>
        <taxon>Actinomycetota</taxon>
        <taxon>Actinomycetes</taxon>
        <taxon>Micrococcales</taxon>
        <taxon>Micrococcaceae</taxon>
        <taxon>Pseudarthrobacter</taxon>
    </lineage>
</organism>
<dbReference type="STRING" id="993070.AS031_13585"/>
<comment type="caution">
    <text evidence="1">The sequence shown here is derived from an EMBL/GenBank/DDBJ whole genome shotgun (WGS) entry which is preliminary data.</text>
</comment>
<gene>
    <name evidence="1" type="ORF">AS031_13585</name>
</gene>
<dbReference type="AlphaFoldDB" id="A0A0V8IJQ9"/>